<evidence type="ECO:0000313" key="2">
    <source>
        <dbReference type="Proteomes" id="UP000694621"/>
    </source>
</evidence>
<sequence>NVGGNVGVVRRHRAATVLLDGQQAAEHAQCLVSEATPLRRCCTGPSPPLLPANKLLVEGIRRHRLLPREVSRQHAEEKYAKRPHVCTIVHTKALLPSRVAQLGCSVRYGAAHPLNRRASPPRHTEVRKLDLPALLVEDENVLRLDVSMHQLLAVQVVQGDGHLVHASLGHALWETHLRRGKKKQKTER</sequence>
<accession>A0A8B9GVC5</accession>
<dbReference type="AlphaFoldDB" id="A0A8B9GVC5"/>
<name>A0A8B9GVC5_ASTMX</name>
<dbReference type="Proteomes" id="UP000694621">
    <property type="component" value="Unplaced"/>
</dbReference>
<proteinExistence type="predicted"/>
<reference evidence="1" key="1">
    <citation type="submission" date="2025-08" db="UniProtKB">
        <authorList>
            <consortium name="Ensembl"/>
        </authorList>
    </citation>
    <scope>IDENTIFICATION</scope>
</reference>
<protein>
    <submittedName>
        <fullName evidence="1">Uncharacterized protein</fullName>
    </submittedName>
</protein>
<dbReference type="Ensembl" id="ENSAMXT00005003434.1">
    <property type="protein sequence ID" value="ENSAMXP00005003015.1"/>
    <property type="gene ID" value="ENSAMXG00005001871.1"/>
</dbReference>
<evidence type="ECO:0000313" key="1">
    <source>
        <dbReference type="Ensembl" id="ENSAMXP00005003015.1"/>
    </source>
</evidence>
<organism evidence="1 2">
    <name type="scientific">Astyanax mexicanus</name>
    <name type="common">Blind cave fish</name>
    <name type="synonym">Astyanax fasciatus mexicanus</name>
    <dbReference type="NCBI Taxonomy" id="7994"/>
    <lineage>
        <taxon>Eukaryota</taxon>
        <taxon>Metazoa</taxon>
        <taxon>Chordata</taxon>
        <taxon>Craniata</taxon>
        <taxon>Vertebrata</taxon>
        <taxon>Euteleostomi</taxon>
        <taxon>Actinopterygii</taxon>
        <taxon>Neopterygii</taxon>
        <taxon>Teleostei</taxon>
        <taxon>Ostariophysi</taxon>
        <taxon>Characiformes</taxon>
        <taxon>Characoidei</taxon>
        <taxon>Acestrorhamphidae</taxon>
        <taxon>Acestrorhamphinae</taxon>
        <taxon>Astyanax</taxon>
    </lineage>
</organism>